<dbReference type="EMBL" id="JBAMMX010000002">
    <property type="protein sequence ID" value="KAK6946322.1"/>
    <property type="molecule type" value="Genomic_DNA"/>
</dbReference>
<gene>
    <name evidence="1" type="ORF">RJ641_013866</name>
</gene>
<sequence length="59" mass="6638">MRTGIARKEPLVTLNTNEVGISIAVETTVLCGFNRFNDDKTKNEGIWNCCHGYSYIQKS</sequence>
<protein>
    <submittedName>
        <fullName evidence="1">Uncharacterized protein</fullName>
    </submittedName>
</protein>
<reference evidence="1 2" key="1">
    <citation type="submission" date="2023-12" db="EMBL/GenBank/DDBJ databases">
        <title>A high-quality genome assembly for Dillenia turbinata (Dilleniales).</title>
        <authorList>
            <person name="Chanderbali A."/>
        </authorList>
    </citation>
    <scope>NUCLEOTIDE SEQUENCE [LARGE SCALE GENOMIC DNA]</scope>
    <source>
        <strain evidence="1">LSX21</strain>
        <tissue evidence="1">Leaf</tissue>
    </source>
</reference>
<dbReference type="AlphaFoldDB" id="A0AAN8ZQX2"/>
<name>A0AAN8ZQX2_9MAGN</name>
<accession>A0AAN8ZQX2</accession>
<keyword evidence="2" id="KW-1185">Reference proteome</keyword>
<proteinExistence type="predicted"/>
<dbReference type="Proteomes" id="UP001370490">
    <property type="component" value="Unassembled WGS sequence"/>
</dbReference>
<evidence type="ECO:0000313" key="1">
    <source>
        <dbReference type="EMBL" id="KAK6946322.1"/>
    </source>
</evidence>
<organism evidence="1 2">
    <name type="scientific">Dillenia turbinata</name>
    <dbReference type="NCBI Taxonomy" id="194707"/>
    <lineage>
        <taxon>Eukaryota</taxon>
        <taxon>Viridiplantae</taxon>
        <taxon>Streptophyta</taxon>
        <taxon>Embryophyta</taxon>
        <taxon>Tracheophyta</taxon>
        <taxon>Spermatophyta</taxon>
        <taxon>Magnoliopsida</taxon>
        <taxon>eudicotyledons</taxon>
        <taxon>Gunneridae</taxon>
        <taxon>Pentapetalae</taxon>
        <taxon>Dilleniales</taxon>
        <taxon>Dilleniaceae</taxon>
        <taxon>Dillenia</taxon>
    </lineage>
</organism>
<evidence type="ECO:0000313" key="2">
    <source>
        <dbReference type="Proteomes" id="UP001370490"/>
    </source>
</evidence>
<comment type="caution">
    <text evidence="1">The sequence shown here is derived from an EMBL/GenBank/DDBJ whole genome shotgun (WGS) entry which is preliminary data.</text>
</comment>